<comment type="caution">
    <text evidence="3">The sequence shown here is derived from an EMBL/GenBank/DDBJ whole genome shotgun (WGS) entry which is preliminary data.</text>
</comment>
<dbReference type="InterPro" id="IPR013766">
    <property type="entry name" value="Thioredoxin_domain"/>
</dbReference>
<evidence type="ECO:0000313" key="3">
    <source>
        <dbReference type="EMBL" id="HHY28463.1"/>
    </source>
</evidence>
<dbReference type="InterPro" id="IPR000866">
    <property type="entry name" value="AhpC/TSA"/>
</dbReference>
<gene>
    <name evidence="3" type="ORF">GX523_17320</name>
</gene>
<dbReference type="PANTHER" id="PTHR42852:SF17">
    <property type="entry name" value="THIOREDOXIN-LIKE PROTEIN HI_1115"/>
    <property type="match status" value="1"/>
</dbReference>
<dbReference type="AlphaFoldDB" id="A0A7C6Z6J5"/>
<feature type="domain" description="Thioredoxin" evidence="2">
    <location>
        <begin position="58"/>
        <end position="199"/>
    </location>
</feature>
<reference evidence="3 4" key="1">
    <citation type="journal article" date="2020" name="Biotechnol. Biofuels">
        <title>New insights from the biogas microbiome by comprehensive genome-resolved metagenomics of nearly 1600 species originating from multiple anaerobic digesters.</title>
        <authorList>
            <person name="Campanaro S."/>
            <person name="Treu L."/>
            <person name="Rodriguez-R L.M."/>
            <person name="Kovalovszki A."/>
            <person name="Ziels R.M."/>
            <person name="Maus I."/>
            <person name="Zhu X."/>
            <person name="Kougias P.G."/>
            <person name="Basile A."/>
            <person name="Luo G."/>
            <person name="Schluter A."/>
            <person name="Konstantinidis K.T."/>
            <person name="Angelidaki I."/>
        </authorList>
    </citation>
    <scope>NUCLEOTIDE SEQUENCE [LARGE SCALE GENOMIC DNA]</scope>
    <source>
        <strain evidence="3">AS05jafATM_4</strain>
    </source>
</reference>
<sequence>MNNNTKLILGIVVFVLFLGGAYGVYSSLSAKYDSTQESVTLEQEKPNSQEEDPAAAQEEKKTMAPDITIYGTDGAEYKLSDFQGKPVVLNFWASWCPPCREEMPHFNEAYAQYKNEVAFLMVDLVDGQRETEESGQAFVKKEGYAFPIYLDKNTQAASVYGVSTIPTTLFIDEEGYIVTGYRGPLKKSTLETVLKGMVKQ</sequence>
<dbReference type="Gene3D" id="3.40.30.10">
    <property type="entry name" value="Glutaredoxin"/>
    <property type="match status" value="1"/>
</dbReference>
<dbReference type="SUPFAM" id="SSF52833">
    <property type="entry name" value="Thioredoxin-like"/>
    <property type="match status" value="1"/>
</dbReference>
<dbReference type="CDD" id="cd02966">
    <property type="entry name" value="TlpA_like_family"/>
    <property type="match status" value="1"/>
</dbReference>
<dbReference type="InterPro" id="IPR050553">
    <property type="entry name" value="Thioredoxin_ResA/DsbE_sf"/>
</dbReference>
<dbReference type="InterPro" id="IPR036249">
    <property type="entry name" value="Thioredoxin-like_sf"/>
</dbReference>
<dbReference type="PANTHER" id="PTHR42852">
    <property type="entry name" value="THIOL:DISULFIDE INTERCHANGE PROTEIN DSBE"/>
    <property type="match status" value="1"/>
</dbReference>
<dbReference type="PROSITE" id="PS51352">
    <property type="entry name" value="THIOREDOXIN_2"/>
    <property type="match status" value="1"/>
</dbReference>
<name>A0A7C6Z6J5_9FIRM</name>
<dbReference type="InterPro" id="IPR017937">
    <property type="entry name" value="Thioredoxin_CS"/>
</dbReference>
<dbReference type="Proteomes" id="UP000553059">
    <property type="component" value="Unassembled WGS sequence"/>
</dbReference>
<evidence type="ECO:0000256" key="1">
    <source>
        <dbReference type="SAM" id="MobiDB-lite"/>
    </source>
</evidence>
<dbReference type="GO" id="GO:0016209">
    <property type="term" value="F:antioxidant activity"/>
    <property type="evidence" value="ECO:0007669"/>
    <property type="project" value="InterPro"/>
</dbReference>
<dbReference type="PROSITE" id="PS00194">
    <property type="entry name" value="THIOREDOXIN_1"/>
    <property type="match status" value="1"/>
</dbReference>
<evidence type="ECO:0000259" key="2">
    <source>
        <dbReference type="PROSITE" id="PS51352"/>
    </source>
</evidence>
<accession>A0A7C6Z6J5</accession>
<dbReference type="Pfam" id="PF00578">
    <property type="entry name" value="AhpC-TSA"/>
    <property type="match status" value="1"/>
</dbReference>
<proteinExistence type="predicted"/>
<evidence type="ECO:0000313" key="4">
    <source>
        <dbReference type="Proteomes" id="UP000553059"/>
    </source>
</evidence>
<dbReference type="GO" id="GO:0016491">
    <property type="term" value="F:oxidoreductase activity"/>
    <property type="evidence" value="ECO:0007669"/>
    <property type="project" value="InterPro"/>
</dbReference>
<dbReference type="EMBL" id="DUTF01000366">
    <property type="protein sequence ID" value="HHY28463.1"/>
    <property type="molecule type" value="Genomic_DNA"/>
</dbReference>
<organism evidence="3 4">
    <name type="scientific">Desulfitobacterium dehalogenans</name>
    <dbReference type="NCBI Taxonomy" id="36854"/>
    <lineage>
        <taxon>Bacteria</taxon>
        <taxon>Bacillati</taxon>
        <taxon>Bacillota</taxon>
        <taxon>Clostridia</taxon>
        <taxon>Eubacteriales</taxon>
        <taxon>Desulfitobacteriaceae</taxon>
        <taxon>Desulfitobacterium</taxon>
    </lineage>
</organism>
<protein>
    <submittedName>
        <fullName evidence="3">TlpA family protein disulfide reductase</fullName>
    </submittedName>
</protein>
<feature type="region of interest" description="Disordered" evidence="1">
    <location>
        <begin position="39"/>
        <end position="61"/>
    </location>
</feature>